<evidence type="ECO:0000259" key="2">
    <source>
        <dbReference type="Pfam" id="PF26572"/>
    </source>
</evidence>
<feature type="domain" description="DUF8185" evidence="2">
    <location>
        <begin position="111"/>
        <end position="222"/>
    </location>
</feature>
<evidence type="ECO:0000259" key="1">
    <source>
        <dbReference type="Pfam" id="PF26035"/>
    </source>
</evidence>
<dbReference type="InterPro" id="IPR058323">
    <property type="entry name" value="DUF8010"/>
</dbReference>
<reference evidence="3 4" key="1">
    <citation type="submission" date="2015-01" db="EMBL/GenBank/DDBJ databases">
        <title>Enhanced salinomycin production by adjusting the supply of polyketide extender units in Streptomyce albus DSM 41398.</title>
        <authorList>
            <person name="Lu C."/>
        </authorList>
    </citation>
    <scope>NUCLEOTIDE SEQUENCE [LARGE SCALE GENOMIC DNA]</scope>
    <source>
        <strain evidence="4">ATCC 21838 / DSM 41398 / FERM P-419 / JCM 4703 / NBRC 107858</strain>
    </source>
</reference>
<feature type="domain" description="DUF8010" evidence="1">
    <location>
        <begin position="6"/>
        <end position="108"/>
    </location>
</feature>
<proteinExistence type="predicted"/>
<keyword evidence="4" id="KW-1185">Reference proteome</keyword>
<accession>A0A0B5ERZ0</accession>
<dbReference type="EMBL" id="CP010519">
    <property type="protein sequence ID" value="AJE85588.1"/>
    <property type="molecule type" value="Genomic_DNA"/>
</dbReference>
<dbReference type="KEGG" id="sals:SLNWT_5212"/>
<dbReference type="Pfam" id="PF26572">
    <property type="entry name" value="DUF8185"/>
    <property type="match status" value="1"/>
</dbReference>
<sequence>MTAPRPTVHFADTGEAADLAAFLTRLLHYDKAAAVRVQATGTTLAVFGRPASFEVLAIRTARLAKPYEHGLDAVLDLTASAGELLEQIDEGAGTALVPQPVTGPSWAGVLPPRGGWREVPGLPAPERIRAAVGAAVAEFRTRTEQLAPEERTREALDRIGNDLWSRSLGEGGLPLRAAHAAHSLGFLRPAAPGREPGLALLATGPWLRLRTDYGSIAVRRSGSSAQLSVMPARGRRAG</sequence>
<name>A0A0B5ERZ0_STRA4</name>
<organism evidence="3 4">
    <name type="scientific">Streptomyces albus (strain ATCC 21838 / DSM 41398 / FERM P-419 / JCM 4703 / NBRC 107858)</name>
    <dbReference type="NCBI Taxonomy" id="1081613"/>
    <lineage>
        <taxon>Bacteria</taxon>
        <taxon>Bacillati</taxon>
        <taxon>Actinomycetota</taxon>
        <taxon>Actinomycetes</taxon>
        <taxon>Kitasatosporales</taxon>
        <taxon>Streptomycetaceae</taxon>
        <taxon>Streptomyces</taxon>
    </lineage>
</organism>
<evidence type="ECO:0000313" key="3">
    <source>
        <dbReference type="EMBL" id="AJE85588.1"/>
    </source>
</evidence>
<dbReference type="AlphaFoldDB" id="A0A0B5ERZ0"/>
<dbReference type="InterPro" id="IPR058498">
    <property type="entry name" value="DUF8185"/>
</dbReference>
<dbReference type="Proteomes" id="UP000031523">
    <property type="component" value="Chromosome"/>
</dbReference>
<evidence type="ECO:0000313" key="4">
    <source>
        <dbReference type="Proteomes" id="UP000031523"/>
    </source>
</evidence>
<protein>
    <submittedName>
        <fullName evidence="3">Uncharacterized protein</fullName>
    </submittedName>
</protein>
<gene>
    <name evidence="3" type="ORF">SLNWT_5212</name>
</gene>
<dbReference type="Pfam" id="PF26035">
    <property type="entry name" value="DUF8010"/>
    <property type="match status" value="1"/>
</dbReference>